<dbReference type="GO" id="GO:0052621">
    <property type="term" value="F:diguanylate cyclase activity"/>
    <property type="evidence" value="ECO:0007669"/>
    <property type="project" value="UniProtKB-EC"/>
</dbReference>
<protein>
    <recommendedName>
        <fullName evidence="1">diguanylate cyclase</fullName>
        <ecNumber evidence="1">2.7.7.65</ecNumber>
    </recommendedName>
</protein>
<feature type="domain" description="GGDEF" evidence="3">
    <location>
        <begin position="346"/>
        <end position="480"/>
    </location>
</feature>
<dbReference type="PANTHER" id="PTHR45138:SF9">
    <property type="entry name" value="DIGUANYLATE CYCLASE DGCM-RELATED"/>
    <property type="match status" value="1"/>
</dbReference>
<dbReference type="AlphaFoldDB" id="A0A1D7U783"/>
<dbReference type="Pfam" id="PF00990">
    <property type="entry name" value="GGDEF"/>
    <property type="match status" value="1"/>
</dbReference>
<name>A0A1D7U783_9HYPH</name>
<evidence type="ECO:0000259" key="3">
    <source>
        <dbReference type="PROSITE" id="PS50887"/>
    </source>
</evidence>
<dbReference type="Gene3D" id="3.30.70.270">
    <property type="match status" value="1"/>
</dbReference>
<dbReference type="EMBL" id="CP017147">
    <property type="protein sequence ID" value="AOO83248.1"/>
    <property type="molecule type" value="Genomic_DNA"/>
</dbReference>
<gene>
    <name evidence="4" type="ORF">BHK69_24860</name>
</gene>
<dbReference type="CDD" id="cd01949">
    <property type="entry name" value="GGDEF"/>
    <property type="match status" value="1"/>
</dbReference>
<dbReference type="FunFam" id="3.30.70.270:FF:000001">
    <property type="entry name" value="Diguanylate cyclase domain protein"/>
    <property type="match status" value="1"/>
</dbReference>
<proteinExistence type="predicted"/>
<dbReference type="InterPro" id="IPR035965">
    <property type="entry name" value="PAS-like_dom_sf"/>
</dbReference>
<dbReference type="PROSITE" id="PS50887">
    <property type="entry name" value="GGDEF"/>
    <property type="match status" value="1"/>
</dbReference>
<dbReference type="NCBIfam" id="TIGR00254">
    <property type="entry name" value="GGDEF"/>
    <property type="match status" value="1"/>
</dbReference>
<evidence type="ECO:0000256" key="1">
    <source>
        <dbReference type="ARBA" id="ARBA00012528"/>
    </source>
</evidence>
<dbReference type="Gene3D" id="3.30.450.20">
    <property type="entry name" value="PAS domain"/>
    <property type="match status" value="1"/>
</dbReference>
<reference evidence="4 5" key="1">
    <citation type="journal article" date="2015" name="Antonie Van Leeuwenhoek">
        <title>Bosea vaviloviae sp. nov., a new species of slow-growing rhizobia isolated from nodules of the relict species Vavilovia formosa (Stev.) Fed.</title>
        <authorList>
            <person name="Safronova V.I."/>
            <person name="Kuznetsova I.G."/>
            <person name="Sazanova A.L."/>
            <person name="Kimeklis A.K."/>
            <person name="Belimov A.A."/>
            <person name="Andronov E.E."/>
            <person name="Pinaev A.G."/>
            <person name="Chizhevskaya E.P."/>
            <person name="Pukhaev A.R."/>
            <person name="Popov K.P."/>
            <person name="Willems A."/>
            <person name="Tikhonovich I.A."/>
        </authorList>
    </citation>
    <scope>NUCLEOTIDE SEQUENCE [LARGE SCALE GENOMIC DNA]</scope>
    <source>
        <strain evidence="4 5">Vaf18</strain>
    </source>
</reference>
<dbReference type="OrthoDB" id="9812260at2"/>
<evidence type="ECO:0000256" key="2">
    <source>
        <dbReference type="ARBA" id="ARBA00034247"/>
    </source>
</evidence>
<dbReference type="Proteomes" id="UP000094969">
    <property type="component" value="Chromosome"/>
</dbReference>
<evidence type="ECO:0000313" key="5">
    <source>
        <dbReference type="Proteomes" id="UP000094969"/>
    </source>
</evidence>
<dbReference type="EC" id="2.7.7.65" evidence="1"/>
<dbReference type="InterPro" id="IPR043128">
    <property type="entry name" value="Rev_trsase/Diguanyl_cyclase"/>
</dbReference>
<dbReference type="InterPro" id="IPR050469">
    <property type="entry name" value="Diguanylate_Cyclase"/>
</dbReference>
<dbReference type="SMART" id="SM00267">
    <property type="entry name" value="GGDEF"/>
    <property type="match status" value="1"/>
</dbReference>
<dbReference type="InterPro" id="IPR029787">
    <property type="entry name" value="Nucleotide_cyclase"/>
</dbReference>
<dbReference type="STRING" id="1526658.BHK69_24860"/>
<dbReference type="KEGG" id="bvv:BHK69_24860"/>
<dbReference type="SUPFAM" id="SSF55073">
    <property type="entry name" value="Nucleotide cyclase"/>
    <property type="match status" value="1"/>
</dbReference>
<dbReference type="RefSeq" id="WP_069692448.1">
    <property type="nucleotide sequence ID" value="NZ_CP017147.1"/>
</dbReference>
<keyword evidence="5" id="KW-1185">Reference proteome</keyword>
<dbReference type="PANTHER" id="PTHR45138">
    <property type="entry name" value="REGULATORY COMPONENTS OF SENSORY TRANSDUCTION SYSTEM"/>
    <property type="match status" value="1"/>
</dbReference>
<evidence type="ECO:0000313" key="4">
    <source>
        <dbReference type="EMBL" id="AOO83248.1"/>
    </source>
</evidence>
<organism evidence="4 5">
    <name type="scientific">Bosea vaviloviae</name>
    <dbReference type="NCBI Taxonomy" id="1526658"/>
    <lineage>
        <taxon>Bacteria</taxon>
        <taxon>Pseudomonadati</taxon>
        <taxon>Pseudomonadota</taxon>
        <taxon>Alphaproteobacteria</taxon>
        <taxon>Hyphomicrobiales</taxon>
        <taxon>Boseaceae</taxon>
        <taxon>Bosea</taxon>
    </lineage>
</organism>
<dbReference type="SUPFAM" id="SSF55785">
    <property type="entry name" value="PYP-like sensor domain (PAS domain)"/>
    <property type="match status" value="1"/>
</dbReference>
<comment type="catalytic activity">
    <reaction evidence="2">
        <text>2 GTP = 3',3'-c-di-GMP + 2 diphosphate</text>
        <dbReference type="Rhea" id="RHEA:24898"/>
        <dbReference type="ChEBI" id="CHEBI:33019"/>
        <dbReference type="ChEBI" id="CHEBI:37565"/>
        <dbReference type="ChEBI" id="CHEBI:58805"/>
        <dbReference type="EC" id="2.7.7.65"/>
    </reaction>
</comment>
<dbReference type="InterPro" id="IPR000160">
    <property type="entry name" value="GGDEF_dom"/>
</dbReference>
<sequence length="490" mass="54279">MYQEVHTENIVARAHAKEIAELLHRFARHAQDEGGAPHEAFCDEVLPNFGEDVMVLAPTEDGDYAYVHYGREIARYVGGSRLGERISSMTPQVARFTAACYDQALSDGKPAYTVHRSLKTVRVCLWERLVMPTTARNGERFLVVFSRPLQFHEELLTTVLETSPSGIVALRAMRDDQGDIIRTLIITANQRAAVMAGRGDENLHDTEARESLPFLADAMIWRRCLYAIELRRSDMIETSFSHDGKVTWLQIAIAPLGDGLVMTMTDVSELMVANQTLQSRAATLALEIGRERATRRALSQEIGQREEREQELRRLAETDPLTALLNRRSFIEKANAAIATCDASGDDTSLIIVDLDHFKSVNDSHGHAAGDAVIRAFADLLLGTVRSDSDLVGRFGGEEFAVFLPRANAATARRMAQRMQHTLETKRLPVSETLALQVSASFGIATRQKGENFTAFIERADRALYRAKNDGRDCIRLAEPALVTTAAAAA</sequence>
<accession>A0A1D7U783</accession>